<evidence type="ECO:0000256" key="1">
    <source>
        <dbReference type="SAM" id="MobiDB-lite"/>
    </source>
</evidence>
<dbReference type="AlphaFoldDB" id="A0A815UWB6"/>
<dbReference type="Proteomes" id="UP000663829">
    <property type="component" value="Unassembled WGS sequence"/>
</dbReference>
<feature type="compositionally biased region" description="Acidic residues" evidence="1">
    <location>
        <begin position="184"/>
        <end position="195"/>
    </location>
</feature>
<dbReference type="EMBL" id="CAJNOQ010024330">
    <property type="protein sequence ID" value="CAF1526340.1"/>
    <property type="molecule type" value="Genomic_DNA"/>
</dbReference>
<dbReference type="Proteomes" id="UP000681722">
    <property type="component" value="Unassembled WGS sequence"/>
</dbReference>
<feature type="region of interest" description="Disordered" evidence="1">
    <location>
        <begin position="176"/>
        <end position="289"/>
    </location>
</feature>
<keyword evidence="4" id="KW-1185">Reference proteome</keyword>
<dbReference type="EMBL" id="CAJOBC010089897">
    <property type="protein sequence ID" value="CAF4385384.1"/>
    <property type="molecule type" value="Genomic_DNA"/>
</dbReference>
<feature type="compositionally biased region" description="Polar residues" evidence="1">
    <location>
        <begin position="95"/>
        <end position="106"/>
    </location>
</feature>
<protein>
    <submittedName>
        <fullName evidence="2">Uncharacterized protein</fullName>
    </submittedName>
</protein>
<dbReference type="OrthoDB" id="10538727at2759"/>
<feature type="compositionally biased region" description="Acidic residues" evidence="1">
    <location>
        <begin position="256"/>
        <end position="267"/>
    </location>
</feature>
<reference evidence="2" key="1">
    <citation type="submission" date="2021-02" db="EMBL/GenBank/DDBJ databases">
        <authorList>
            <person name="Nowell W R."/>
        </authorList>
    </citation>
    <scope>NUCLEOTIDE SEQUENCE</scope>
</reference>
<accession>A0A815UWB6</accession>
<name>A0A815UWB6_9BILA</name>
<evidence type="ECO:0000313" key="4">
    <source>
        <dbReference type="Proteomes" id="UP000663829"/>
    </source>
</evidence>
<evidence type="ECO:0000313" key="2">
    <source>
        <dbReference type="EMBL" id="CAF1526340.1"/>
    </source>
</evidence>
<sequence length="402" mass="44138">MANIVPDSSADTSLVCSAHCPFQKGNVFGLINVKECRVSKKPCSIYGHLQTWHRFPTPACRTIIDAIKKQLPTSANLNIDEATLYFPNQAPCGNQQAQSTIQQSGSTQNQTLQLNNNGNTQDLATLVSLITSPLITLTQQMQQQQQSLTKLQQLLATDMESRTKDTSAVLSPLMLPDLHNLSNDNEDQSAGEEENIPPSEPSVATLTKKKTAVSTRDDLPIMASRSPSPASSPPRATVSKSLRNPPKATVRKKIEDDDENTSEEEDGYVAMALPARRPGKAAAASPQRKMHVPIADDSKMAFTNEMMNHLLAYGRDEARKNIIRNFDDFQSDSSSDTDDDESDDIDDIIASLDMNNKIKFYSTSALTIHAACLTIIKLARRLNLNKSGIKELLDSLRSLLPM</sequence>
<feature type="non-terminal residue" evidence="2">
    <location>
        <position position="1"/>
    </location>
</feature>
<gene>
    <name evidence="2" type="ORF">GPM918_LOCUS37801</name>
    <name evidence="3" type="ORF">SRO942_LOCUS38582</name>
</gene>
<evidence type="ECO:0000313" key="3">
    <source>
        <dbReference type="EMBL" id="CAF4385384.1"/>
    </source>
</evidence>
<feature type="compositionally biased region" description="Low complexity" evidence="1">
    <location>
        <begin position="107"/>
        <end position="116"/>
    </location>
</feature>
<organism evidence="2 4">
    <name type="scientific">Didymodactylos carnosus</name>
    <dbReference type="NCBI Taxonomy" id="1234261"/>
    <lineage>
        <taxon>Eukaryota</taxon>
        <taxon>Metazoa</taxon>
        <taxon>Spiralia</taxon>
        <taxon>Gnathifera</taxon>
        <taxon>Rotifera</taxon>
        <taxon>Eurotatoria</taxon>
        <taxon>Bdelloidea</taxon>
        <taxon>Philodinida</taxon>
        <taxon>Philodinidae</taxon>
        <taxon>Didymodactylos</taxon>
    </lineage>
</organism>
<comment type="caution">
    <text evidence="2">The sequence shown here is derived from an EMBL/GenBank/DDBJ whole genome shotgun (WGS) entry which is preliminary data.</text>
</comment>
<feature type="region of interest" description="Disordered" evidence="1">
    <location>
        <begin position="95"/>
        <end position="116"/>
    </location>
</feature>
<proteinExistence type="predicted"/>
<feature type="compositionally biased region" description="Low complexity" evidence="1">
    <location>
        <begin position="223"/>
        <end position="236"/>
    </location>
</feature>